<evidence type="ECO:0000256" key="2">
    <source>
        <dbReference type="ARBA" id="ARBA00023015"/>
    </source>
</evidence>
<reference evidence="8" key="1">
    <citation type="journal article" date="2019" name="Int. J. Syst. Evol. Microbiol.">
        <title>The Global Catalogue of Microorganisms (GCM) 10K type strain sequencing project: providing services to taxonomists for standard genome sequencing and annotation.</title>
        <authorList>
            <consortium name="The Broad Institute Genomics Platform"/>
            <consortium name="The Broad Institute Genome Sequencing Center for Infectious Disease"/>
            <person name="Wu L."/>
            <person name="Ma J."/>
        </authorList>
    </citation>
    <scope>NUCLEOTIDE SEQUENCE [LARGE SCALE GENOMIC DNA]</scope>
    <source>
        <strain evidence="8">JCM 18409</strain>
    </source>
</reference>
<evidence type="ECO:0000256" key="3">
    <source>
        <dbReference type="ARBA" id="ARBA00023125"/>
    </source>
</evidence>
<sequence length="344" mass="35923">MPNPHTEISDSLPPDASAPDSSPSDSLPPGDPAPQGAPDLSTTWLRVFLEVARHGSFTVAARTLGWTQSAVSRQISSLEAALGGAPLFDRLPRGVRLTEAGQVLVPHAESVVERLLGAGRELAALRERACGRLRVGAFATADAALVPRAIAAFRVRSPGVRLSREEGLTPALLDRLSAGRLDLAVVSTTGRARLDTCALHHILDESLYVAVPAGHPLAAEPSVRLPRLADADWISGGPRPEGTLLAAALRHGFRPRVAHVVAEWTAKLGYVAAGLGVTLVPALAAESVRPDVALLRVLDEDAPARAVYAATVRGRPLTPAAEAFLAALRESATRIPGTRAGGAM</sequence>
<dbReference type="InterPro" id="IPR000847">
    <property type="entry name" value="LysR_HTH_N"/>
</dbReference>
<dbReference type="CDD" id="cd08423">
    <property type="entry name" value="PBP2_LTTR_like_6"/>
    <property type="match status" value="1"/>
</dbReference>
<proteinExistence type="inferred from homology"/>
<accession>A0ABP9IKX0</accession>
<dbReference type="InterPro" id="IPR005119">
    <property type="entry name" value="LysR_subst-bd"/>
</dbReference>
<feature type="region of interest" description="Disordered" evidence="5">
    <location>
        <begin position="1"/>
        <end position="39"/>
    </location>
</feature>
<evidence type="ECO:0000313" key="7">
    <source>
        <dbReference type="EMBL" id="GAA4999913.1"/>
    </source>
</evidence>
<feature type="compositionally biased region" description="Low complexity" evidence="5">
    <location>
        <begin position="9"/>
        <end position="39"/>
    </location>
</feature>
<dbReference type="SUPFAM" id="SSF53850">
    <property type="entry name" value="Periplasmic binding protein-like II"/>
    <property type="match status" value="1"/>
</dbReference>
<dbReference type="RefSeq" id="WP_345642687.1">
    <property type="nucleotide sequence ID" value="NZ_BAABKB010000002.1"/>
</dbReference>
<keyword evidence="3" id="KW-0238">DNA-binding</keyword>
<dbReference type="Pfam" id="PF03466">
    <property type="entry name" value="LysR_substrate"/>
    <property type="match status" value="1"/>
</dbReference>
<dbReference type="PANTHER" id="PTHR30346:SF29">
    <property type="entry name" value="LYSR SUBSTRATE-BINDING"/>
    <property type="match status" value="1"/>
</dbReference>
<comment type="caution">
    <text evidence="7">The sequence shown here is derived from an EMBL/GenBank/DDBJ whole genome shotgun (WGS) entry which is preliminary data.</text>
</comment>
<keyword evidence="4" id="KW-0804">Transcription</keyword>
<dbReference type="Pfam" id="PF00126">
    <property type="entry name" value="HTH_1"/>
    <property type="match status" value="1"/>
</dbReference>
<comment type="similarity">
    <text evidence="1">Belongs to the LysR transcriptional regulatory family.</text>
</comment>
<dbReference type="PANTHER" id="PTHR30346">
    <property type="entry name" value="TRANSCRIPTIONAL DUAL REGULATOR HCAR-RELATED"/>
    <property type="match status" value="1"/>
</dbReference>
<dbReference type="SUPFAM" id="SSF46785">
    <property type="entry name" value="Winged helix' DNA-binding domain"/>
    <property type="match status" value="1"/>
</dbReference>
<dbReference type="EMBL" id="BAABKB010000002">
    <property type="protein sequence ID" value="GAA4999913.1"/>
    <property type="molecule type" value="Genomic_DNA"/>
</dbReference>
<dbReference type="PROSITE" id="PS50931">
    <property type="entry name" value="HTH_LYSR"/>
    <property type="match status" value="1"/>
</dbReference>
<dbReference type="Proteomes" id="UP001501759">
    <property type="component" value="Unassembled WGS sequence"/>
</dbReference>
<dbReference type="Gene3D" id="1.10.10.10">
    <property type="entry name" value="Winged helix-like DNA-binding domain superfamily/Winged helix DNA-binding domain"/>
    <property type="match status" value="1"/>
</dbReference>
<organism evidence="7 8">
    <name type="scientific">Streptomyces siamensis</name>
    <dbReference type="NCBI Taxonomy" id="1274986"/>
    <lineage>
        <taxon>Bacteria</taxon>
        <taxon>Bacillati</taxon>
        <taxon>Actinomycetota</taxon>
        <taxon>Actinomycetes</taxon>
        <taxon>Kitasatosporales</taxon>
        <taxon>Streptomycetaceae</taxon>
        <taxon>Streptomyces</taxon>
    </lineage>
</organism>
<keyword evidence="8" id="KW-1185">Reference proteome</keyword>
<evidence type="ECO:0000313" key="8">
    <source>
        <dbReference type="Proteomes" id="UP001501759"/>
    </source>
</evidence>
<gene>
    <name evidence="7" type="ORF">GCM10023335_13370</name>
</gene>
<evidence type="ECO:0000259" key="6">
    <source>
        <dbReference type="PROSITE" id="PS50931"/>
    </source>
</evidence>
<protein>
    <submittedName>
        <fullName evidence="7">LysR family transcriptional regulator</fullName>
    </submittedName>
</protein>
<feature type="domain" description="HTH lysR-type" evidence="6">
    <location>
        <begin position="40"/>
        <end position="98"/>
    </location>
</feature>
<dbReference type="InterPro" id="IPR036388">
    <property type="entry name" value="WH-like_DNA-bd_sf"/>
</dbReference>
<evidence type="ECO:0000256" key="1">
    <source>
        <dbReference type="ARBA" id="ARBA00009437"/>
    </source>
</evidence>
<evidence type="ECO:0000256" key="5">
    <source>
        <dbReference type="SAM" id="MobiDB-lite"/>
    </source>
</evidence>
<name>A0ABP9IKX0_9ACTN</name>
<dbReference type="Gene3D" id="3.40.190.10">
    <property type="entry name" value="Periplasmic binding protein-like II"/>
    <property type="match status" value="2"/>
</dbReference>
<dbReference type="InterPro" id="IPR036390">
    <property type="entry name" value="WH_DNA-bd_sf"/>
</dbReference>
<evidence type="ECO:0000256" key="4">
    <source>
        <dbReference type="ARBA" id="ARBA00023163"/>
    </source>
</evidence>
<keyword evidence="2" id="KW-0805">Transcription regulation</keyword>